<keyword evidence="2" id="KW-1185">Reference proteome</keyword>
<dbReference type="EMBL" id="JAFNEN010000417">
    <property type="protein sequence ID" value="KAG8183445.1"/>
    <property type="molecule type" value="Genomic_DNA"/>
</dbReference>
<dbReference type="Proteomes" id="UP000827092">
    <property type="component" value="Unassembled WGS sequence"/>
</dbReference>
<protein>
    <submittedName>
        <fullName evidence="1">Uncharacterized protein</fullName>
    </submittedName>
</protein>
<proteinExistence type="predicted"/>
<accession>A0AAV6UGY6</accession>
<name>A0AAV6UGY6_9ARAC</name>
<evidence type="ECO:0000313" key="1">
    <source>
        <dbReference type="EMBL" id="KAG8183445.1"/>
    </source>
</evidence>
<evidence type="ECO:0000313" key="2">
    <source>
        <dbReference type="Proteomes" id="UP000827092"/>
    </source>
</evidence>
<comment type="caution">
    <text evidence="1">The sequence shown here is derived from an EMBL/GenBank/DDBJ whole genome shotgun (WGS) entry which is preliminary data.</text>
</comment>
<sequence>MNLFAVFHPVSSVGCPRGCFGSLTLDSFHLGGTCQVCALEGEKKGLKTCECVKKTFPLLGPCVEESVCLE</sequence>
<reference evidence="1 2" key="1">
    <citation type="journal article" date="2022" name="Nat. Ecol. Evol.">
        <title>A masculinizing supergene underlies an exaggerated male reproductive morph in a spider.</title>
        <authorList>
            <person name="Hendrickx F."/>
            <person name="De Corte Z."/>
            <person name="Sonet G."/>
            <person name="Van Belleghem S.M."/>
            <person name="Kostlbacher S."/>
            <person name="Vangestel C."/>
        </authorList>
    </citation>
    <scope>NUCLEOTIDE SEQUENCE [LARGE SCALE GENOMIC DNA]</scope>
    <source>
        <strain evidence="1">W744_W776</strain>
    </source>
</reference>
<dbReference type="AlphaFoldDB" id="A0AAV6UGY6"/>
<gene>
    <name evidence="1" type="ORF">JTE90_005703</name>
</gene>
<organism evidence="1 2">
    <name type="scientific">Oedothorax gibbosus</name>
    <dbReference type="NCBI Taxonomy" id="931172"/>
    <lineage>
        <taxon>Eukaryota</taxon>
        <taxon>Metazoa</taxon>
        <taxon>Ecdysozoa</taxon>
        <taxon>Arthropoda</taxon>
        <taxon>Chelicerata</taxon>
        <taxon>Arachnida</taxon>
        <taxon>Araneae</taxon>
        <taxon>Araneomorphae</taxon>
        <taxon>Entelegynae</taxon>
        <taxon>Araneoidea</taxon>
        <taxon>Linyphiidae</taxon>
        <taxon>Erigoninae</taxon>
        <taxon>Oedothorax</taxon>
    </lineage>
</organism>